<dbReference type="Proteomes" id="UP000002280">
    <property type="component" value="Chromosome 3"/>
</dbReference>
<dbReference type="FunCoup" id="F6WT46">
    <property type="interactions" value="815"/>
</dbReference>
<name>F6WT46_MONDO</name>
<dbReference type="Bgee" id="ENSMODG00000009758">
    <property type="expression patterns" value="Expressed in testis and 18 other cell types or tissues"/>
</dbReference>
<dbReference type="PANTHER" id="PTHR22028:SF4">
    <property type="entry name" value="PROTEIN SFI1 HOMOLOG"/>
    <property type="match status" value="1"/>
</dbReference>
<dbReference type="GO" id="GO:0019902">
    <property type="term" value="F:phosphatase binding"/>
    <property type="evidence" value="ECO:0000318"/>
    <property type="project" value="GO_Central"/>
</dbReference>
<dbReference type="eggNOG" id="KOG4775">
    <property type="taxonomic scope" value="Eukaryota"/>
</dbReference>
<sequence>MEGPKAPIGSKTTARSLRKDAAETRPPPKGPRCRAPSIPAQRTPSRGHSVPRPLSYTWNRGGRLRELRVRCLARKFFYLWVQRTFGRVFPSRARLHYERRLLQRTFEDWKEEWWVFQREWKLRVRADCHYRYFLYNLMFQTWQTYVHQRRAKKNKYRRAEDHAAKHKLQLAWKHWLIYVDVRRTKRGMRALALEFQEQSMLRVPWRVWRQQVQKVRVAHVMDTLALQHWAISLKFWAWARWQEQFLSAQIARKKETKAVRHCEGRERWRALRAWRGYLQGRREKRRQDQLAARFRGASVTRTCFLLWRAAWAHRRCLHAHQARIEALAARISLRRALERWKHYMLLRAEQAALQAMAEEHHRQRLVLRCFGALRQNVKESRLRRLRKNLAHRQHQATLLQRFWHRWCARADQREDEKQLPQLLQAHSHYRQALLQKCLQRWALNARGSRHQRMQYARAEGHYRGRSLSVLFEAWRSFSRRQRERRARQEEAVNFRRDLVKRRAFDTWWQKAYRQREVRLSERMAVLHAEQQVLRHYWSRWRRRAAEQSVERGSQATACAHRRRRQLHGAFRVWKENLEAVRAQRAGEARAAAFHSCLLVRLTWSKWRQYVALQNVKWEKVIRADCHHHQALLRRSLTGWMTYQGRVQAVLRHVAEREEWHRRELLRWVFQLWRENATAQVEEARKAVQAEGHYRRTVLWKVAMHWRDAASRRRCCRQRDDEALAEARKQLARGRLRVLFQRWRERGRSSSQQRAQELRAARHHRGRLLGACMARWKSYHSRHVRKMLLQRLGARLMAQRLGRSCFSTWKCQLGERQREQQATVRALWFWSFTLQGKVWDAWLAFVLERRRKRARLERAALAYRDGLVHAGVTRLLRFTTGMKSFRGQLHAQRQAQAAHSVHQVVRRCATLWKHKALAKAAHAQRRVTFEVPVAGTLSPAGSAASGEAAVGPEPSRVPRRPQKSWGWALQLASGDPYLPDPGLVRPVRKQPRRPDFLLDPVERAGPTGPLRPRLFSAVSGPLGSARPGPVTAPGDPGPATRTRPPEAPSLSQVEPPPAPPCSVASEPQLLDGPAAGAAPPEPEPGEPGEPAEVVARTERAQPGSCLPPPENFLGTEGRPARRPEAAGGSQADAGRRAPGLVGDGQLEAELEEIRERLCSYQAN</sequence>
<dbReference type="STRING" id="13616.ENSMODP00000012195"/>
<evidence type="ECO:0000313" key="3">
    <source>
        <dbReference type="Proteomes" id="UP000002280"/>
    </source>
</evidence>
<feature type="region of interest" description="Disordered" evidence="1">
    <location>
        <begin position="937"/>
        <end position="962"/>
    </location>
</feature>
<evidence type="ECO:0008006" key="4">
    <source>
        <dbReference type="Google" id="ProtNLM"/>
    </source>
</evidence>
<dbReference type="AlphaFoldDB" id="F6WT46"/>
<organism evidence="2 3">
    <name type="scientific">Monodelphis domestica</name>
    <name type="common">Gray short-tailed opossum</name>
    <dbReference type="NCBI Taxonomy" id="13616"/>
    <lineage>
        <taxon>Eukaryota</taxon>
        <taxon>Metazoa</taxon>
        <taxon>Chordata</taxon>
        <taxon>Craniata</taxon>
        <taxon>Vertebrata</taxon>
        <taxon>Euteleostomi</taxon>
        <taxon>Mammalia</taxon>
        <taxon>Metatheria</taxon>
        <taxon>Didelphimorphia</taxon>
        <taxon>Didelphidae</taxon>
        <taxon>Monodelphis</taxon>
    </lineage>
</organism>
<reference evidence="2 3" key="1">
    <citation type="journal article" date="2007" name="Nature">
        <title>Genome of the marsupial Monodelphis domestica reveals innovation in non-coding sequences.</title>
        <authorList>
            <person name="Mikkelsen T.S."/>
            <person name="Wakefield M.J."/>
            <person name="Aken B."/>
            <person name="Amemiya C.T."/>
            <person name="Chang J.L."/>
            <person name="Duke S."/>
            <person name="Garber M."/>
            <person name="Gentles A.J."/>
            <person name="Goodstadt L."/>
            <person name="Heger A."/>
            <person name="Jurka J."/>
            <person name="Kamal M."/>
            <person name="Mauceli E."/>
            <person name="Searle S.M."/>
            <person name="Sharpe T."/>
            <person name="Baker M.L."/>
            <person name="Batzer M.A."/>
            <person name="Benos P.V."/>
            <person name="Belov K."/>
            <person name="Clamp M."/>
            <person name="Cook A."/>
            <person name="Cuff J."/>
            <person name="Das R."/>
            <person name="Davidow L."/>
            <person name="Deakin J.E."/>
            <person name="Fazzari M.J."/>
            <person name="Glass J.L."/>
            <person name="Grabherr M."/>
            <person name="Greally J.M."/>
            <person name="Gu W."/>
            <person name="Hore T.A."/>
            <person name="Huttley G.A."/>
            <person name="Kleber M."/>
            <person name="Jirtle R.L."/>
            <person name="Koina E."/>
            <person name="Lee J.T."/>
            <person name="Mahony S."/>
            <person name="Marra M.A."/>
            <person name="Miller R.D."/>
            <person name="Nicholls R.D."/>
            <person name="Oda M."/>
            <person name="Papenfuss A.T."/>
            <person name="Parra Z.E."/>
            <person name="Pollock D.D."/>
            <person name="Ray D.A."/>
            <person name="Schein J.E."/>
            <person name="Speed T.P."/>
            <person name="Thompson K."/>
            <person name="VandeBerg J.L."/>
            <person name="Wade C.M."/>
            <person name="Walker J.A."/>
            <person name="Waters P.D."/>
            <person name="Webber C."/>
            <person name="Weidman J.R."/>
            <person name="Xie X."/>
            <person name="Zody M.C."/>
            <person name="Baldwin J."/>
            <person name="Abdouelleil A."/>
            <person name="Abdulkadir J."/>
            <person name="Abebe A."/>
            <person name="Abera B."/>
            <person name="Abreu J."/>
            <person name="Acer S.C."/>
            <person name="Aftuck L."/>
            <person name="Alexander A."/>
            <person name="An P."/>
            <person name="Anderson E."/>
            <person name="Anderson S."/>
            <person name="Arachi H."/>
            <person name="Azer M."/>
            <person name="Bachantsang P."/>
            <person name="Barry A."/>
            <person name="Bayul T."/>
            <person name="Berlin A."/>
            <person name="Bessette D."/>
            <person name="Bloom T."/>
            <person name="Bloom T."/>
            <person name="Boguslavskiy L."/>
            <person name="Bonnet C."/>
            <person name="Boukhgalter B."/>
            <person name="Bourzgui I."/>
            <person name="Brown A."/>
            <person name="Cahill P."/>
            <person name="Channer S."/>
            <person name="Cheshatsang Y."/>
            <person name="Chuda L."/>
            <person name="Citroen M."/>
            <person name="Collymore A."/>
            <person name="Cooke P."/>
            <person name="Costello M."/>
            <person name="D'Aco K."/>
            <person name="Daza R."/>
            <person name="De Haan G."/>
            <person name="DeGray S."/>
            <person name="DeMaso C."/>
            <person name="Dhargay N."/>
            <person name="Dooley K."/>
            <person name="Dooley E."/>
            <person name="Doricent M."/>
            <person name="Dorje P."/>
            <person name="Dorjee K."/>
            <person name="Dupes A."/>
            <person name="Elong R."/>
            <person name="Falk J."/>
            <person name="Farina A."/>
            <person name="Faro S."/>
            <person name="Ferguson D."/>
            <person name="Fisher S."/>
            <person name="Foley C.D."/>
            <person name="Franke A."/>
            <person name="Friedrich D."/>
            <person name="Gadbois L."/>
            <person name="Gearin G."/>
            <person name="Gearin C.R."/>
            <person name="Giannoukos G."/>
            <person name="Goode T."/>
            <person name="Graham J."/>
            <person name="Grandbois E."/>
            <person name="Grewal S."/>
            <person name="Gyaltsen K."/>
            <person name="Hafez N."/>
            <person name="Hagos B."/>
            <person name="Hall J."/>
            <person name="Henson C."/>
            <person name="Hollinger A."/>
            <person name="Honan T."/>
            <person name="Huard M.D."/>
            <person name="Hughes L."/>
            <person name="Hurhula B."/>
            <person name="Husby M.E."/>
            <person name="Kamat A."/>
            <person name="Kanga B."/>
            <person name="Kashin S."/>
            <person name="Khazanovich D."/>
            <person name="Kisner P."/>
            <person name="Lance K."/>
            <person name="Lara M."/>
            <person name="Lee W."/>
            <person name="Lennon N."/>
            <person name="Letendre F."/>
            <person name="LeVine R."/>
            <person name="Lipovsky A."/>
            <person name="Liu X."/>
            <person name="Liu J."/>
            <person name="Liu S."/>
            <person name="Lokyitsang T."/>
            <person name="Lokyitsang Y."/>
            <person name="Lubonja R."/>
            <person name="Lui A."/>
            <person name="MacDonald P."/>
            <person name="Magnisalis V."/>
            <person name="Maru K."/>
            <person name="Matthews C."/>
            <person name="McCusker W."/>
            <person name="McDonough S."/>
            <person name="Mehta T."/>
            <person name="Meldrim J."/>
            <person name="Meneus L."/>
            <person name="Mihai O."/>
            <person name="Mihalev A."/>
            <person name="Mihova T."/>
            <person name="Mittelman R."/>
            <person name="Mlenga V."/>
            <person name="Montmayeur A."/>
            <person name="Mulrain L."/>
            <person name="Navidi A."/>
            <person name="Naylor J."/>
            <person name="Negash T."/>
            <person name="Nguyen T."/>
            <person name="Nguyen N."/>
            <person name="Nicol R."/>
            <person name="Norbu C."/>
            <person name="Norbu N."/>
            <person name="Novod N."/>
            <person name="O'Neill B."/>
            <person name="Osman S."/>
            <person name="Markiewicz E."/>
            <person name="Oyono O.L."/>
            <person name="Patti C."/>
            <person name="Phunkhang P."/>
            <person name="Pierre F."/>
            <person name="Priest M."/>
            <person name="Raghuraman S."/>
            <person name="Rege F."/>
            <person name="Reyes R."/>
            <person name="Rise C."/>
            <person name="Rogov P."/>
            <person name="Ross K."/>
            <person name="Ryan E."/>
            <person name="Settipalli S."/>
            <person name="Shea T."/>
            <person name="Sherpa N."/>
            <person name="Shi L."/>
            <person name="Shih D."/>
            <person name="Sparrow T."/>
            <person name="Spaulding J."/>
            <person name="Stalker J."/>
            <person name="Stange-Thomann N."/>
            <person name="Stavropoulos S."/>
            <person name="Stone C."/>
            <person name="Strader C."/>
            <person name="Tesfaye S."/>
            <person name="Thomson T."/>
            <person name="Thoulutsang Y."/>
            <person name="Thoulutsang D."/>
            <person name="Topham K."/>
            <person name="Topping I."/>
            <person name="Tsamla T."/>
            <person name="Vassiliev H."/>
            <person name="Vo A."/>
            <person name="Wangchuk T."/>
            <person name="Wangdi T."/>
            <person name="Weiand M."/>
            <person name="Wilkinson J."/>
            <person name="Wilson A."/>
            <person name="Yadav S."/>
            <person name="Young G."/>
            <person name="Yu Q."/>
            <person name="Zembek L."/>
            <person name="Zhong D."/>
            <person name="Zimmer A."/>
            <person name="Zwirko Z."/>
            <person name="Jaffe D.B."/>
            <person name="Alvarez P."/>
            <person name="Brockman W."/>
            <person name="Butler J."/>
            <person name="Chin C."/>
            <person name="Gnerre S."/>
            <person name="MacCallum I."/>
            <person name="Graves J.A."/>
            <person name="Ponting C.P."/>
            <person name="Breen M."/>
            <person name="Samollow P.B."/>
            <person name="Lander E.S."/>
            <person name="Lindblad-Toh K."/>
        </authorList>
    </citation>
    <scope>NUCLEOTIDE SEQUENCE [LARGE SCALE GENOMIC DNA]</scope>
</reference>
<proteinExistence type="predicted"/>
<protein>
    <recommendedName>
        <fullName evidence="4">SFI1 centrin binding protein</fullName>
    </recommendedName>
</protein>
<evidence type="ECO:0000256" key="1">
    <source>
        <dbReference type="SAM" id="MobiDB-lite"/>
    </source>
</evidence>
<gene>
    <name evidence="2" type="primary">SFI1</name>
</gene>
<dbReference type="OMA" id="RCENNEE"/>
<evidence type="ECO:0000313" key="2">
    <source>
        <dbReference type="Ensembl" id="ENSMODP00000012195.4"/>
    </source>
</evidence>
<keyword evidence="3" id="KW-1185">Reference proteome</keyword>
<dbReference type="PANTHER" id="PTHR22028">
    <property type="entry name" value="SFI1 SPINDLE BODY DOMAIN-CONTAINING PROTEIN-RELATED"/>
    <property type="match status" value="1"/>
</dbReference>
<accession>F6WT46</accession>
<reference evidence="2" key="3">
    <citation type="submission" date="2025-09" db="UniProtKB">
        <authorList>
            <consortium name="Ensembl"/>
        </authorList>
    </citation>
    <scope>IDENTIFICATION</scope>
</reference>
<reference evidence="2" key="2">
    <citation type="submission" date="2025-08" db="UniProtKB">
        <authorList>
            <consortium name="Ensembl"/>
        </authorList>
    </citation>
    <scope>IDENTIFICATION</scope>
</reference>
<dbReference type="InParanoid" id="F6WT46"/>
<dbReference type="GeneTree" id="ENSGT00940000154110"/>
<dbReference type="HOGENOM" id="CLU_007965_0_0_1"/>
<feature type="compositionally biased region" description="Basic and acidic residues" evidence="1">
    <location>
        <begin position="991"/>
        <end position="1001"/>
    </location>
</feature>
<feature type="compositionally biased region" description="Low complexity" evidence="1">
    <location>
        <begin position="937"/>
        <end position="953"/>
    </location>
</feature>
<feature type="region of interest" description="Disordered" evidence="1">
    <location>
        <begin position="1"/>
        <end position="53"/>
    </location>
</feature>
<dbReference type="InterPro" id="IPR052270">
    <property type="entry name" value="CACF_protein"/>
</dbReference>
<feature type="region of interest" description="Disordered" evidence="1">
    <location>
        <begin position="977"/>
        <end position="1146"/>
    </location>
</feature>
<dbReference type="Ensembl" id="ENSMODT00000012420.4">
    <property type="protein sequence ID" value="ENSMODP00000012195.4"/>
    <property type="gene ID" value="ENSMODG00000009758.4"/>
</dbReference>